<dbReference type="InterPro" id="IPR014031">
    <property type="entry name" value="Ketoacyl_synth_C"/>
</dbReference>
<dbReference type="InterPro" id="IPR020841">
    <property type="entry name" value="PKS_Beta-ketoAc_synthase_dom"/>
</dbReference>
<keyword evidence="3" id="KW-0808">Transferase</keyword>
<dbReference type="SUPFAM" id="SSF51735">
    <property type="entry name" value="NAD(P)-binding Rossmann-fold domains"/>
    <property type="match status" value="2"/>
</dbReference>
<name>A0A2J6RDZ6_HYAVF</name>
<dbReference type="SMART" id="SM00829">
    <property type="entry name" value="PKS_ER"/>
    <property type="match status" value="1"/>
</dbReference>
<dbReference type="InterPro" id="IPR016035">
    <property type="entry name" value="Acyl_Trfase/lysoPLipase"/>
</dbReference>
<dbReference type="Pfam" id="PF14765">
    <property type="entry name" value="PS-DH"/>
    <property type="match status" value="1"/>
</dbReference>
<dbReference type="GO" id="GO:0004315">
    <property type="term" value="F:3-oxoacyl-[acyl-carrier-protein] synthase activity"/>
    <property type="evidence" value="ECO:0007669"/>
    <property type="project" value="InterPro"/>
</dbReference>
<dbReference type="InterPro" id="IPR013968">
    <property type="entry name" value="PKS_KR"/>
</dbReference>
<dbReference type="Gene3D" id="3.10.129.110">
    <property type="entry name" value="Polyketide synthase dehydratase"/>
    <property type="match status" value="1"/>
</dbReference>
<dbReference type="InterPro" id="IPR020807">
    <property type="entry name" value="PKS_DH"/>
</dbReference>
<dbReference type="InterPro" id="IPR049900">
    <property type="entry name" value="PKS_mFAS_DH"/>
</dbReference>
<feature type="region of interest" description="N-terminal hotdog fold" evidence="5">
    <location>
        <begin position="996"/>
        <end position="1130"/>
    </location>
</feature>
<dbReference type="Gene3D" id="1.10.1200.10">
    <property type="entry name" value="ACP-like"/>
    <property type="match status" value="1"/>
</dbReference>
<dbReference type="FunFam" id="3.40.47.10:FF:000019">
    <property type="entry name" value="Polyketide synthase type I"/>
    <property type="match status" value="1"/>
</dbReference>
<dbReference type="InterPro" id="IPR013154">
    <property type="entry name" value="ADH-like_N"/>
</dbReference>
<organism evidence="9 10">
    <name type="scientific">Hyaloscypha variabilis (strain UAMH 11265 / GT02V1 / F)</name>
    <name type="common">Meliniomyces variabilis</name>
    <dbReference type="NCBI Taxonomy" id="1149755"/>
    <lineage>
        <taxon>Eukaryota</taxon>
        <taxon>Fungi</taxon>
        <taxon>Dikarya</taxon>
        <taxon>Ascomycota</taxon>
        <taxon>Pezizomycotina</taxon>
        <taxon>Leotiomycetes</taxon>
        <taxon>Helotiales</taxon>
        <taxon>Hyaloscyphaceae</taxon>
        <taxon>Hyaloscypha</taxon>
        <taxon>Hyaloscypha variabilis</taxon>
    </lineage>
</organism>
<dbReference type="PROSITE" id="PS52019">
    <property type="entry name" value="PKS_MFAS_DH"/>
    <property type="match status" value="1"/>
</dbReference>
<evidence type="ECO:0000259" key="8">
    <source>
        <dbReference type="PROSITE" id="PS52019"/>
    </source>
</evidence>
<dbReference type="Gene3D" id="3.40.47.10">
    <property type="match status" value="1"/>
</dbReference>
<dbReference type="SUPFAM" id="SSF50129">
    <property type="entry name" value="GroES-like"/>
    <property type="match status" value="1"/>
</dbReference>
<dbReference type="SUPFAM" id="SSF47336">
    <property type="entry name" value="ACP-like"/>
    <property type="match status" value="1"/>
</dbReference>
<dbReference type="GO" id="GO:0031177">
    <property type="term" value="F:phosphopantetheine binding"/>
    <property type="evidence" value="ECO:0007669"/>
    <property type="project" value="InterPro"/>
</dbReference>
<evidence type="ECO:0000256" key="3">
    <source>
        <dbReference type="ARBA" id="ARBA00022679"/>
    </source>
</evidence>
<dbReference type="InterPro" id="IPR014030">
    <property type="entry name" value="Ketoacyl_synth_N"/>
</dbReference>
<feature type="domain" description="Ketosynthase family 3 (KS3)" evidence="7">
    <location>
        <begin position="80"/>
        <end position="504"/>
    </location>
</feature>
<dbReference type="Pfam" id="PF00109">
    <property type="entry name" value="ketoacyl-synt"/>
    <property type="match status" value="1"/>
</dbReference>
<dbReference type="PROSITE" id="PS00606">
    <property type="entry name" value="KS3_1"/>
    <property type="match status" value="1"/>
</dbReference>
<dbReference type="Pfam" id="PF23114">
    <property type="entry name" value="NAD-bd_HRPKS_sdrA"/>
    <property type="match status" value="1"/>
</dbReference>
<dbReference type="Gene3D" id="3.30.70.3290">
    <property type="match status" value="1"/>
</dbReference>
<dbReference type="SMART" id="SM00822">
    <property type="entry name" value="PKS_KR"/>
    <property type="match status" value="1"/>
</dbReference>
<dbReference type="GO" id="GO:0006633">
    <property type="term" value="P:fatty acid biosynthetic process"/>
    <property type="evidence" value="ECO:0007669"/>
    <property type="project" value="InterPro"/>
</dbReference>
<dbReference type="Pfam" id="PF16197">
    <property type="entry name" value="KAsynt_C_assoc"/>
    <property type="match status" value="1"/>
</dbReference>
<dbReference type="InterPro" id="IPR032821">
    <property type="entry name" value="PKS_assoc"/>
</dbReference>
<dbReference type="InterPro" id="IPR057326">
    <property type="entry name" value="KR_dom"/>
</dbReference>
<dbReference type="InterPro" id="IPR001227">
    <property type="entry name" value="Ac_transferase_dom_sf"/>
</dbReference>
<dbReference type="InterPro" id="IPR018201">
    <property type="entry name" value="Ketoacyl_synth_AS"/>
</dbReference>
<dbReference type="CDD" id="cd00833">
    <property type="entry name" value="PKS"/>
    <property type="match status" value="1"/>
</dbReference>
<feature type="domain" description="PKS/mFAS DH" evidence="8">
    <location>
        <begin position="996"/>
        <end position="1318"/>
    </location>
</feature>
<reference evidence="9 10" key="1">
    <citation type="submission" date="2016-04" db="EMBL/GenBank/DDBJ databases">
        <title>A degradative enzymes factory behind the ericoid mycorrhizal symbiosis.</title>
        <authorList>
            <consortium name="DOE Joint Genome Institute"/>
            <person name="Martino E."/>
            <person name="Morin E."/>
            <person name="Grelet G."/>
            <person name="Kuo A."/>
            <person name="Kohler A."/>
            <person name="Daghino S."/>
            <person name="Barry K."/>
            <person name="Choi C."/>
            <person name="Cichocki N."/>
            <person name="Clum A."/>
            <person name="Copeland A."/>
            <person name="Hainaut M."/>
            <person name="Haridas S."/>
            <person name="Labutti K."/>
            <person name="Lindquist E."/>
            <person name="Lipzen A."/>
            <person name="Khouja H.-R."/>
            <person name="Murat C."/>
            <person name="Ohm R."/>
            <person name="Olson A."/>
            <person name="Spatafora J."/>
            <person name="Veneault-Fourrey C."/>
            <person name="Henrissat B."/>
            <person name="Grigoriev I."/>
            <person name="Martin F."/>
            <person name="Perotto S."/>
        </authorList>
    </citation>
    <scope>NUCLEOTIDE SEQUENCE [LARGE SCALE GENOMIC DNA]</scope>
    <source>
        <strain evidence="9 10">F</strain>
    </source>
</reference>
<keyword evidence="2" id="KW-0597">Phosphoprotein</keyword>
<dbReference type="SUPFAM" id="SSF53901">
    <property type="entry name" value="Thiolase-like"/>
    <property type="match status" value="1"/>
</dbReference>
<dbReference type="OrthoDB" id="329835at2759"/>
<dbReference type="InterPro" id="IPR036291">
    <property type="entry name" value="NAD(P)-bd_dom_sf"/>
</dbReference>
<dbReference type="InterPro" id="IPR009081">
    <property type="entry name" value="PP-bd_ACP"/>
</dbReference>
<gene>
    <name evidence="9" type="ORF">L207DRAFT_433222</name>
</gene>
<dbReference type="Pfam" id="PF08240">
    <property type="entry name" value="ADH_N"/>
    <property type="match status" value="1"/>
</dbReference>
<feature type="region of interest" description="C-terminal hotdog fold" evidence="5">
    <location>
        <begin position="1158"/>
        <end position="1318"/>
    </location>
</feature>
<sequence length="2285" mass="247646">MAPSATSWTAADEGTNGAVAGAANGTTNGYAAARTNGHLNNLANSTGHMGGDPNLYTTGYTHGFTNGYITGYASSEMPKQMPIAIVGMSCRLPGNVATPDEFWELCSRARNGWSEIPKERFENASFHHPNPGKSGCFNAVGGNFLKEDLGLFDAPFFSLTAQEATSMDPQQRLLLECTFEALDSAGIPKHEIVGKEVGVFIGGSFSEYESQLFQDTETIPMYQATGCAFAMQSNRLSHFFDLRGPSFTMDTACSSSLVALHLACQSLRNGESKSAIVGGCHLNMLPEFWVSMSMSRLFSDEGRSFSFDNRGTGYGRGEGCGMVVLKPLEQALRDNDTIRAVIVGSGINQDGKTPGITMPNGAAQEALMQQVYRSAGINPKDTGYVEAHGTGTKVGDPIEATALHNVFGEERSARNPLYIGSVKSNIGHLEAASGIISIIKTAMMLERGFILPNYDFKKPNDKIPFSKWHLKVPISQRPWPRPKRFASVNNFGFGGTNAHVVLERAPFLKKHENLGTESPESSAPARKLFILSANDKTALDTMMKNLGIYLEQRPEIFQNDLMSNVAYTLGQRRSLMQWRIAISSASSFDLIQTLNAGKLSPTRETDPPRIGFIFTGQGAQWNAMGRELYEQYPVFAATIDACDKCLASFGASFSLVAELSKDAKTTCVNEAHISQPACTAIQLALTDLLRAWGVWPTAVTGHSSGEIAAAYAAGVLPLDSCMAISYFRGVVTVGLKKKFPDLKGSMMAVGGSKEEIAPLIAELKKRDVRIACFNSPTSLTISGDEPAIDELQAKLEEKAVFNRKLQVDVAYHSHHMKLVAKDYQESLQWLDQPKSTEVRFYSSLLGHLIDGSQLQPSYWVGNLTQAVRFSEALTAMTEPAKGHKTGVNMLIEIGPHSALAGPIKQILKAAGANAAKIPYASALVRKRDAVETALELAATLFVKGATLNMGAINFPKPSKPPLLLVDMPRYPWNHATKYWHESRMMLKHKNRTTPRNDILGTLANYSNDLEPTWRNIIRVDDLPWLRHHKIQSLVLFPMSAFVSMAVEAASQRATWKGVQFDKFELRDVSVHSPLMIADDDIEVTLQLRPYQEGTLVSSETWDEFRIHSWAANKGWTEHCKGLICVKGNDSDEVDGARLAQDSEAMLKSAISKISGSDTVAVDRTKLYDSLSELGVSYGPTFQGMVNCQASDKGSVADLTVADTTQEMPQGYQTSTVIHPAFLEQLIEMYWPVLGAGRASIETVYLPSSIMRMTLARNVNELTNKPGDTLRAFCKGVAPSGHPKPMQVSMFAMVNEDSKEAVIMMDDLTISPIVERGESSDSDAHRELCYKLDWEPILESTSSQVTPSATNGVTNGISNGVHNSINGTPNNVHNVADFPQSQVVIIHGESDAQKFLAVRLADTLSQATGKRPEVGTLSEVNTAEKLCLFLSELDKPLLTTLTVSQFTALQKVLTSVQGVLWVVRGAYADSVNPDANMVTGLSRTIRSETLLKFGTLDLDAKPKLSEEGTAKAIVGIYKAVFGPKAEANCELEFMERNGSFFTPRIINDPEMNEYVHKQTQASVLENTPFAQEDRPLKMAVGTPGALDTLHFVDDEFVEVALADDEIEIQVKAIGMNQKELTAIMGQLDNFNFGVECSGIVTRTGSRVSNFSIGDRVAGLSISQGVYATFARTKAAFAFKLSPKISFEAAAATPVAYCTAYYGLIDLARLAEDESVFIHGAATAAGQAAVSIAQMIGAEVFATVSGIEGKQLLKSVHGLSDDHIFSSRNASFGPAIRKAINRQGVDVVLNAAAADSDTLRETWDCLSNFGRFVEVGKRDVSARLETARFENNTSFMSVDLMSLAAERPKIMSRLISDFSNLLRNGNIKPDSPVTVFPISDVETAFKVLQSGNFDGKLVVMPQPGDEVKATRSSKQNKLLRQDATYILIGGTGGLGRSMARWMVGKGAVNIVLISRSGSAIGKVKELIDEMAGFGANILVRRCDVANPGSVDNLIHNELVGLPPVRGVVHGAMVLRDVLFEKMTFDEYSTVIESKVQGAWNFHNTLKAQSLDFFVAISSAAAAVGNRGQAAYAAANAFLNAFVQFRLAQGLPASSIDLTAVSDSGYLAENAEAAAEVMRNLGSDTICEAEVLALLGAAISGRLASACNNHTITGMRITPTPPFWTQDAKFKHLRLAAEALAAENSAGQDVAISYNAALKAAKSLEEAQEVVCAGLLNKLPSVLMLEKEDMDVTRSLSNYALDSLVAIEVRNYITREFEANLQVLELLSSGSIETLAKAICVKSKLVSF</sequence>
<dbReference type="InterPro" id="IPR011032">
    <property type="entry name" value="GroES-like_sf"/>
</dbReference>
<dbReference type="Gene3D" id="3.90.180.10">
    <property type="entry name" value="Medium-chain alcohol dehydrogenases, catalytic domain"/>
    <property type="match status" value="1"/>
</dbReference>
<evidence type="ECO:0000259" key="6">
    <source>
        <dbReference type="PROSITE" id="PS50075"/>
    </source>
</evidence>
<dbReference type="InterPro" id="IPR016039">
    <property type="entry name" value="Thiolase-like"/>
</dbReference>
<dbReference type="Proteomes" id="UP000235786">
    <property type="component" value="Unassembled WGS sequence"/>
</dbReference>
<dbReference type="InterPro" id="IPR014043">
    <property type="entry name" value="Acyl_transferase_dom"/>
</dbReference>
<keyword evidence="4" id="KW-0511">Multifunctional enzyme</keyword>
<dbReference type="GO" id="GO:0004312">
    <property type="term" value="F:fatty acid synthase activity"/>
    <property type="evidence" value="ECO:0007669"/>
    <property type="project" value="TreeGrafter"/>
</dbReference>
<evidence type="ECO:0000313" key="10">
    <source>
        <dbReference type="Proteomes" id="UP000235786"/>
    </source>
</evidence>
<dbReference type="InterPro" id="IPR056501">
    <property type="entry name" value="NAD-bd_HRPKS_sdrA"/>
</dbReference>
<dbReference type="SUPFAM" id="SSF55048">
    <property type="entry name" value="Probable ACP-binding domain of malonyl-CoA ACP transacylase"/>
    <property type="match status" value="1"/>
</dbReference>
<feature type="domain" description="Carrier" evidence="6">
    <location>
        <begin position="2203"/>
        <end position="2280"/>
    </location>
</feature>
<evidence type="ECO:0000259" key="7">
    <source>
        <dbReference type="PROSITE" id="PS52004"/>
    </source>
</evidence>
<keyword evidence="10" id="KW-1185">Reference proteome</keyword>
<dbReference type="EMBL" id="KZ613950">
    <property type="protein sequence ID" value="PMD36739.1"/>
    <property type="molecule type" value="Genomic_DNA"/>
</dbReference>
<evidence type="ECO:0000256" key="4">
    <source>
        <dbReference type="ARBA" id="ARBA00023268"/>
    </source>
</evidence>
<evidence type="ECO:0000313" key="9">
    <source>
        <dbReference type="EMBL" id="PMD36739.1"/>
    </source>
</evidence>
<accession>A0A2J6RDZ6</accession>
<comment type="caution">
    <text evidence="5">Lacks conserved residue(s) required for the propagation of feature annotation.</text>
</comment>
<dbReference type="FunFam" id="3.40.366.10:FF:000002">
    <property type="entry name" value="Probable polyketide synthase 2"/>
    <property type="match status" value="1"/>
</dbReference>
<dbReference type="InterPro" id="IPR020806">
    <property type="entry name" value="PKS_PP-bd"/>
</dbReference>
<dbReference type="Pfam" id="PF13602">
    <property type="entry name" value="ADH_zinc_N_2"/>
    <property type="match status" value="1"/>
</dbReference>
<evidence type="ECO:0000256" key="1">
    <source>
        <dbReference type="ARBA" id="ARBA00022450"/>
    </source>
</evidence>
<dbReference type="STRING" id="1149755.A0A2J6RDZ6"/>
<dbReference type="InterPro" id="IPR049552">
    <property type="entry name" value="PKS_DH_N"/>
</dbReference>
<dbReference type="Pfam" id="PF08659">
    <property type="entry name" value="KR"/>
    <property type="match status" value="1"/>
</dbReference>
<dbReference type="InterPro" id="IPR020843">
    <property type="entry name" value="ER"/>
</dbReference>
<dbReference type="Pfam" id="PF02801">
    <property type="entry name" value="Ketoacyl-synt_C"/>
    <property type="match status" value="1"/>
</dbReference>
<evidence type="ECO:0000256" key="2">
    <source>
        <dbReference type="ARBA" id="ARBA00022553"/>
    </source>
</evidence>
<dbReference type="SMART" id="SM00826">
    <property type="entry name" value="PKS_DH"/>
    <property type="match status" value="1"/>
</dbReference>
<dbReference type="Gene3D" id="3.40.50.720">
    <property type="entry name" value="NAD(P)-binding Rossmann-like Domain"/>
    <property type="match status" value="2"/>
</dbReference>
<dbReference type="GO" id="GO:0016491">
    <property type="term" value="F:oxidoreductase activity"/>
    <property type="evidence" value="ECO:0007669"/>
    <property type="project" value="InterPro"/>
</dbReference>
<keyword evidence="1" id="KW-0596">Phosphopantetheine</keyword>
<dbReference type="PANTHER" id="PTHR43775:SF13">
    <property type="entry name" value="POLYKETIDE SYNTHASE 1"/>
    <property type="match status" value="1"/>
</dbReference>
<dbReference type="Gene3D" id="3.40.366.10">
    <property type="entry name" value="Malonyl-Coenzyme A Acyl Carrier Protein, domain 2"/>
    <property type="match status" value="1"/>
</dbReference>
<protein>
    <submittedName>
        <fullName evidence="9">BcPKS8, polyketide synthase</fullName>
    </submittedName>
</protein>
<dbReference type="InterPro" id="IPR049551">
    <property type="entry name" value="PKS_DH_C"/>
</dbReference>
<dbReference type="PROSITE" id="PS50075">
    <property type="entry name" value="CARRIER"/>
    <property type="match status" value="1"/>
</dbReference>
<dbReference type="PROSITE" id="PS52004">
    <property type="entry name" value="KS3_2"/>
    <property type="match status" value="1"/>
</dbReference>
<dbReference type="InterPro" id="IPR016036">
    <property type="entry name" value="Malonyl_transacylase_ACP-bd"/>
</dbReference>
<dbReference type="Pfam" id="PF00698">
    <property type="entry name" value="Acyl_transf_1"/>
    <property type="match status" value="1"/>
</dbReference>
<dbReference type="SUPFAM" id="SSF52151">
    <property type="entry name" value="FabD/lysophospholipase-like"/>
    <property type="match status" value="1"/>
</dbReference>
<dbReference type="InterPro" id="IPR042104">
    <property type="entry name" value="PKS_dehydratase_sf"/>
</dbReference>
<dbReference type="InterPro" id="IPR050091">
    <property type="entry name" value="PKS_NRPS_Biosynth_Enz"/>
</dbReference>
<proteinExistence type="predicted"/>
<dbReference type="SMART" id="SM00825">
    <property type="entry name" value="PKS_KS"/>
    <property type="match status" value="1"/>
</dbReference>
<evidence type="ECO:0000256" key="5">
    <source>
        <dbReference type="PROSITE-ProRule" id="PRU01363"/>
    </source>
</evidence>
<dbReference type="GO" id="GO:0044550">
    <property type="term" value="P:secondary metabolite biosynthetic process"/>
    <property type="evidence" value="ECO:0007669"/>
    <property type="project" value="TreeGrafter"/>
</dbReference>
<dbReference type="CDD" id="cd05195">
    <property type="entry name" value="enoyl_red"/>
    <property type="match status" value="1"/>
</dbReference>
<dbReference type="SMART" id="SM00827">
    <property type="entry name" value="PKS_AT"/>
    <property type="match status" value="1"/>
</dbReference>
<dbReference type="Pfam" id="PF23297">
    <property type="entry name" value="ACP_SdgA_C"/>
    <property type="match status" value="1"/>
</dbReference>
<dbReference type="Pfam" id="PF21089">
    <property type="entry name" value="PKS_DH_N"/>
    <property type="match status" value="1"/>
</dbReference>
<dbReference type="InterPro" id="IPR036736">
    <property type="entry name" value="ACP-like_sf"/>
</dbReference>
<dbReference type="PANTHER" id="PTHR43775">
    <property type="entry name" value="FATTY ACID SYNTHASE"/>
    <property type="match status" value="1"/>
</dbReference>
<dbReference type="SMART" id="SM00823">
    <property type="entry name" value="PKS_PP"/>
    <property type="match status" value="1"/>
</dbReference>